<evidence type="ECO:0000259" key="1">
    <source>
        <dbReference type="PROSITE" id="PS51186"/>
    </source>
</evidence>
<reference evidence="2 3" key="1">
    <citation type="journal article" date="2021" name="Nat. Commun.">
        <title>Genetic determinants of endophytism in the Arabidopsis root mycobiome.</title>
        <authorList>
            <person name="Mesny F."/>
            <person name="Miyauchi S."/>
            <person name="Thiergart T."/>
            <person name="Pickel B."/>
            <person name="Atanasova L."/>
            <person name="Karlsson M."/>
            <person name="Huettel B."/>
            <person name="Barry K.W."/>
            <person name="Haridas S."/>
            <person name="Chen C."/>
            <person name="Bauer D."/>
            <person name="Andreopoulos W."/>
            <person name="Pangilinan J."/>
            <person name="LaButti K."/>
            <person name="Riley R."/>
            <person name="Lipzen A."/>
            <person name="Clum A."/>
            <person name="Drula E."/>
            <person name="Henrissat B."/>
            <person name="Kohler A."/>
            <person name="Grigoriev I.V."/>
            <person name="Martin F.M."/>
            <person name="Hacquard S."/>
        </authorList>
    </citation>
    <scope>NUCLEOTIDE SEQUENCE [LARGE SCALE GENOMIC DNA]</scope>
    <source>
        <strain evidence="2 3">MPI-CAGE-CH-0241</strain>
    </source>
</reference>
<keyword evidence="3" id="KW-1185">Reference proteome</keyword>
<dbReference type="EMBL" id="JAGPYM010000004">
    <property type="protein sequence ID" value="KAH6895579.1"/>
    <property type="molecule type" value="Genomic_DNA"/>
</dbReference>
<dbReference type="OrthoDB" id="544277at2759"/>
<proteinExistence type="predicted"/>
<gene>
    <name evidence="2" type="ORF">B0T10DRAFT_455828</name>
</gene>
<sequence length="260" mass="29535">MDNVSSGKSTLAKWRRQSLVPLAWENGVRVVGIDESAEVGRSLAYSFATDEMSRYVLDGDDMAEYSDEQKWKLHVDIMTYMVAAHVYKGVVTAIGSDYDAVALWLPPGKMIEDGWTVFRSGMWRLWFQLPSEGRRRYFEEMTVLNRVKEEVMGDRDNQCYYLVYIGTKPNARGKGYASKLIRDMIAKADAESRPVYLESSAEGNNSYYAKFGFEIKREVVFERSPDRIRMWSMVREPQALKPACTAAAALLPAMGGRVTV</sequence>
<evidence type="ECO:0000313" key="3">
    <source>
        <dbReference type="Proteomes" id="UP000777438"/>
    </source>
</evidence>
<feature type="domain" description="N-acetyltransferase" evidence="1">
    <location>
        <begin position="151"/>
        <end position="235"/>
    </location>
</feature>
<evidence type="ECO:0000313" key="2">
    <source>
        <dbReference type="EMBL" id="KAH6895579.1"/>
    </source>
</evidence>
<dbReference type="Pfam" id="PF13508">
    <property type="entry name" value="Acetyltransf_7"/>
    <property type="match status" value="1"/>
</dbReference>
<dbReference type="CDD" id="cd04301">
    <property type="entry name" value="NAT_SF"/>
    <property type="match status" value="1"/>
</dbReference>
<dbReference type="InterPro" id="IPR000182">
    <property type="entry name" value="GNAT_dom"/>
</dbReference>
<dbReference type="PROSITE" id="PS51186">
    <property type="entry name" value="GNAT"/>
    <property type="match status" value="1"/>
</dbReference>
<dbReference type="Proteomes" id="UP000777438">
    <property type="component" value="Unassembled WGS sequence"/>
</dbReference>
<accession>A0A9P8WCY9</accession>
<organism evidence="2 3">
    <name type="scientific">Thelonectria olida</name>
    <dbReference type="NCBI Taxonomy" id="1576542"/>
    <lineage>
        <taxon>Eukaryota</taxon>
        <taxon>Fungi</taxon>
        <taxon>Dikarya</taxon>
        <taxon>Ascomycota</taxon>
        <taxon>Pezizomycotina</taxon>
        <taxon>Sordariomycetes</taxon>
        <taxon>Hypocreomycetidae</taxon>
        <taxon>Hypocreales</taxon>
        <taxon>Nectriaceae</taxon>
        <taxon>Thelonectria</taxon>
    </lineage>
</organism>
<name>A0A9P8WCY9_9HYPO</name>
<dbReference type="PANTHER" id="PTHR42791">
    <property type="entry name" value="GNAT FAMILY ACETYLTRANSFERASE"/>
    <property type="match status" value="1"/>
</dbReference>
<dbReference type="AlphaFoldDB" id="A0A9P8WCY9"/>
<protein>
    <recommendedName>
        <fullName evidence="1">N-acetyltransferase domain-containing protein</fullName>
    </recommendedName>
</protein>
<dbReference type="InterPro" id="IPR016181">
    <property type="entry name" value="Acyl_CoA_acyltransferase"/>
</dbReference>
<dbReference type="PANTHER" id="PTHR42791:SF1">
    <property type="entry name" value="N-ACETYLTRANSFERASE DOMAIN-CONTAINING PROTEIN"/>
    <property type="match status" value="1"/>
</dbReference>
<dbReference type="GO" id="GO:0016747">
    <property type="term" value="F:acyltransferase activity, transferring groups other than amino-acyl groups"/>
    <property type="evidence" value="ECO:0007669"/>
    <property type="project" value="InterPro"/>
</dbReference>
<dbReference type="SUPFAM" id="SSF55729">
    <property type="entry name" value="Acyl-CoA N-acyltransferases (Nat)"/>
    <property type="match status" value="1"/>
</dbReference>
<comment type="caution">
    <text evidence="2">The sequence shown here is derived from an EMBL/GenBank/DDBJ whole genome shotgun (WGS) entry which is preliminary data.</text>
</comment>
<dbReference type="Gene3D" id="3.40.630.30">
    <property type="match status" value="1"/>
</dbReference>
<dbReference type="InterPro" id="IPR052523">
    <property type="entry name" value="Trichothecene_AcTrans"/>
</dbReference>